<dbReference type="Proteomes" id="UP000647017">
    <property type="component" value="Unassembled WGS sequence"/>
</dbReference>
<feature type="domain" description="SCP2" evidence="1">
    <location>
        <begin position="26"/>
        <end position="107"/>
    </location>
</feature>
<dbReference type="InterPro" id="IPR003033">
    <property type="entry name" value="SCP2_sterol-bd_dom"/>
</dbReference>
<proteinExistence type="predicted"/>
<dbReference type="Pfam" id="PF02036">
    <property type="entry name" value="SCP2"/>
    <property type="match status" value="1"/>
</dbReference>
<dbReference type="RefSeq" id="WP_204015547.1">
    <property type="nucleotide sequence ID" value="NZ_BOOZ01000083.1"/>
</dbReference>
<reference evidence="2 3" key="1">
    <citation type="submission" date="2021-01" db="EMBL/GenBank/DDBJ databases">
        <title>Whole genome shotgun sequence of Verrucosispora andamanensis NBRC 109075.</title>
        <authorList>
            <person name="Komaki H."/>
            <person name="Tamura T."/>
        </authorList>
    </citation>
    <scope>NUCLEOTIDE SEQUENCE [LARGE SCALE GENOMIC DNA]</scope>
    <source>
        <strain evidence="2 3">NBRC 109075</strain>
    </source>
</reference>
<comment type="caution">
    <text evidence="2">The sequence shown here is derived from an EMBL/GenBank/DDBJ whole genome shotgun (WGS) entry which is preliminary data.</text>
</comment>
<evidence type="ECO:0000313" key="3">
    <source>
        <dbReference type="Proteomes" id="UP000647017"/>
    </source>
</evidence>
<evidence type="ECO:0000313" key="2">
    <source>
        <dbReference type="EMBL" id="GIJ13153.1"/>
    </source>
</evidence>
<gene>
    <name evidence="2" type="ORF">Van01_63670</name>
</gene>
<dbReference type="SUPFAM" id="SSF55718">
    <property type="entry name" value="SCP-like"/>
    <property type="match status" value="1"/>
</dbReference>
<accession>A0ABQ4I5H8</accession>
<sequence length="126" mass="14330">MTSLLVRYLEDLRGDSRRFDTLPGSLTATIRLDIHTTQGVDKWFLLINKGIVQSSKESTHPDLVMCAPQQLFDDFTCGNSRVMPALFRNAMQIEGDLRLLTIFDRILPVRKMRHHGYGRAEEPGNG</sequence>
<dbReference type="EMBL" id="BOOZ01000083">
    <property type="protein sequence ID" value="GIJ13153.1"/>
    <property type="molecule type" value="Genomic_DNA"/>
</dbReference>
<evidence type="ECO:0000259" key="1">
    <source>
        <dbReference type="Pfam" id="PF02036"/>
    </source>
</evidence>
<name>A0ABQ4I5H8_9ACTN</name>
<dbReference type="Gene3D" id="3.30.1050.10">
    <property type="entry name" value="SCP2 sterol-binding domain"/>
    <property type="match status" value="1"/>
</dbReference>
<protein>
    <recommendedName>
        <fullName evidence="1">SCP2 domain-containing protein</fullName>
    </recommendedName>
</protein>
<keyword evidence="3" id="KW-1185">Reference proteome</keyword>
<dbReference type="InterPro" id="IPR036527">
    <property type="entry name" value="SCP2_sterol-bd_dom_sf"/>
</dbReference>
<organism evidence="2 3">
    <name type="scientific">Micromonospora andamanensis</name>
    <dbReference type="NCBI Taxonomy" id="1287068"/>
    <lineage>
        <taxon>Bacteria</taxon>
        <taxon>Bacillati</taxon>
        <taxon>Actinomycetota</taxon>
        <taxon>Actinomycetes</taxon>
        <taxon>Micromonosporales</taxon>
        <taxon>Micromonosporaceae</taxon>
        <taxon>Micromonospora</taxon>
    </lineage>
</organism>